<dbReference type="AlphaFoldDB" id="A0AAP7FKX2"/>
<name>A0AAP7FKX2_9PSED</name>
<accession>A0AAP7FKX2</accession>
<feature type="region of interest" description="Disordered" evidence="1">
    <location>
        <begin position="1"/>
        <end position="21"/>
    </location>
</feature>
<evidence type="ECO:0000256" key="1">
    <source>
        <dbReference type="SAM" id="MobiDB-lite"/>
    </source>
</evidence>
<dbReference type="EMBL" id="LSTU01000039">
    <property type="protein sequence ID" value="OAH48426.1"/>
    <property type="molecule type" value="Genomic_DNA"/>
</dbReference>
<evidence type="ECO:0000313" key="3">
    <source>
        <dbReference type="Proteomes" id="UP000077242"/>
    </source>
</evidence>
<protein>
    <submittedName>
        <fullName evidence="2">Uncharacterized protein</fullName>
    </submittedName>
</protein>
<organism evidence="2 3">
    <name type="scientific">Pseudomonas monteilii</name>
    <dbReference type="NCBI Taxonomy" id="76759"/>
    <lineage>
        <taxon>Bacteria</taxon>
        <taxon>Pseudomonadati</taxon>
        <taxon>Pseudomonadota</taxon>
        <taxon>Gammaproteobacteria</taxon>
        <taxon>Pseudomonadales</taxon>
        <taxon>Pseudomonadaceae</taxon>
        <taxon>Pseudomonas</taxon>
    </lineage>
</organism>
<proteinExistence type="predicted"/>
<reference evidence="3" key="1">
    <citation type="submission" date="2016-02" db="EMBL/GenBank/DDBJ databases">
        <title>Dietzia cinnamea strain CD11_5 genome sequencing and assembly.</title>
        <authorList>
            <person name="Kaur G."/>
            <person name="Nair G.R."/>
            <person name="Mayilraj S."/>
        </authorList>
    </citation>
    <scope>NUCLEOTIDE SEQUENCE [LARGE SCALE GENOMIC DNA]</scope>
    <source>
        <strain evidence="3">CD10_2</strain>
    </source>
</reference>
<dbReference type="Proteomes" id="UP000077242">
    <property type="component" value="Unassembled WGS sequence"/>
</dbReference>
<comment type="caution">
    <text evidence="2">The sequence shown here is derived from an EMBL/GenBank/DDBJ whole genome shotgun (WGS) entry which is preliminary data.</text>
</comment>
<sequence>MGNQDGPRTWRRKWSPLTGPDDGQLAGVELAIGKPLAAAVGPDCEDLLRKAMPVQRGDLFTPESLGVVGSAGVGLL</sequence>
<evidence type="ECO:0000313" key="2">
    <source>
        <dbReference type="EMBL" id="OAH48426.1"/>
    </source>
</evidence>
<gene>
    <name evidence="2" type="ORF">AYJ70_12010</name>
</gene>